<dbReference type="Gene3D" id="3.40.50.300">
    <property type="entry name" value="P-loop containing nucleotide triphosphate hydrolases"/>
    <property type="match status" value="1"/>
</dbReference>
<dbReference type="InterPro" id="IPR044527">
    <property type="entry name" value="NrtA/CpmA_ABC-bd_dom"/>
</dbReference>
<comment type="similarity">
    <text evidence="2">Belongs to the ABC transporter superfamily. Nitrate/nitrite/cyanate uptake transporter (NitT) (TC 3.A.1.16) family.</text>
</comment>
<dbReference type="PANTHER" id="PTHR42788:SF7">
    <property type="entry name" value="NITRATE ABC TRANSPORTER ATP-BINDING PROTEIN"/>
    <property type="match status" value="1"/>
</dbReference>
<dbReference type="eggNOG" id="COG1116">
    <property type="taxonomic scope" value="Bacteria"/>
</dbReference>
<dbReference type="CDD" id="cd03293">
    <property type="entry name" value="ABC_NrtD_SsuB_transporters"/>
    <property type="match status" value="1"/>
</dbReference>
<evidence type="ECO:0000256" key="7">
    <source>
        <dbReference type="ARBA" id="ARBA00022840"/>
    </source>
</evidence>
<keyword evidence="10" id="KW-0472">Membrane</keyword>
<dbReference type="InterPro" id="IPR005890">
    <property type="entry name" value="NO3_transporter_ATP-bd-like"/>
</dbReference>
<gene>
    <name evidence="12" type="ORF">Cha6605_4430</name>
</gene>
<evidence type="ECO:0000256" key="10">
    <source>
        <dbReference type="ARBA" id="ARBA00023136"/>
    </source>
</evidence>
<keyword evidence="9" id="KW-0406">Ion transport</keyword>
<comment type="subcellular location">
    <subcellularLocation>
        <location evidence="1">Cell inner membrane</location>
        <topology evidence="1">Peripheral membrane protein</topology>
    </subcellularLocation>
</comment>
<accession>K9UJV3</accession>
<dbReference type="InterPro" id="IPR003593">
    <property type="entry name" value="AAA+_ATPase"/>
</dbReference>
<dbReference type="OrthoDB" id="568193at2"/>
<dbReference type="KEGG" id="cmp:Cha6605_4430"/>
<evidence type="ECO:0000256" key="6">
    <source>
        <dbReference type="ARBA" id="ARBA00022741"/>
    </source>
</evidence>
<dbReference type="Proteomes" id="UP000010366">
    <property type="component" value="Chromosome"/>
</dbReference>
<dbReference type="Pfam" id="PF13379">
    <property type="entry name" value="NMT1_2"/>
    <property type="match status" value="1"/>
</dbReference>
<dbReference type="SUPFAM" id="SSF53850">
    <property type="entry name" value="Periplasmic binding protein-like II"/>
    <property type="match status" value="1"/>
</dbReference>
<evidence type="ECO:0000313" key="12">
    <source>
        <dbReference type="EMBL" id="AFY95362.1"/>
    </source>
</evidence>
<reference evidence="12 13" key="1">
    <citation type="submission" date="2012-05" db="EMBL/GenBank/DDBJ databases">
        <title>Finished chromosome of genome of Chamaesiphon sp. PCC 6605.</title>
        <authorList>
            <consortium name="US DOE Joint Genome Institute"/>
            <person name="Gugger M."/>
            <person name="Coursin T."/>
            <person name="Rippka R."/>
            <person name="Tandeau De Marsac N."/>
            <person name="Huntemann M."/>
            <person name="Wei C.-L."/>
            <person name="Han J."/>
            <person name="Detter J.C."/>
            <person name="Han C."/>
            <person name="Tapia R."/>
            <person name="Chen A."/>
            <person name="Kyrpides N."/>
            <person name="Mavromatis K."/>
            <person name="Markowitz V."/>
            <person name="Szeto E."/>
            <person name="Ivanova N."/>
            <person name="Pagani I."/>
            <person name="Pati A."/>
            <person name="Goodwin L."/>
            <person name="Nordberg H.P."/>
            <person name="Cantor M.N."/>
            <person name="Hua S.X."/>
            <person name="Woyke T."/>
            <person name="Kerfeld C.A."/>
        </authorList>
    </citation>
    <scope>NUCLEOTIDE SEQUENCE [LARGE SCALE GENOMIC DNA]</scope>
    <source>
        <strain evidence="13">ATCC 27169 / PCC 6605</strain>
    </source>
</reference>
<keyword evidence="6" id="KW-0547">Nucleotide-binding</keyword>
<keyword evidence="8" id="KW-1278">Translocase</keyword>
<organism evidence="12 13">
    <name type="scientific">Chamaesiphon minutus (strain ATCC 27169 / PCC 6605)</name>
    <dbReference type="NCBI Taxonomy" id="1173020"/>
    <lineage>
        <taxon>Bacteria</taxon>
        <taxon>Bacillati</taxon>
        <taxon>Cyanobacteriota</taxon>
        <taxon>Cyanophyceae</taxon>
        <taxon>Gomontiellales</taxon>
        <taxon>Chamaesiphonaceae</taxon>
        <taxon>Chamaesiphon</taxon>
    </lineage>
</organism>
<dbReference type="GO" id="GO:0005886">
    <property type="term" value="C:plasma membrane"/>
    <property type="evidence" value="ECO:0007669"/>
    <property type="project" value="UniProtKB-SubCell"/>
</dbReference>
<dbReference type="PANTHER" id="PTHR42788">
    <property type="entry name" value="TAURINE IMPORT ATP-BINDING PROTEIN-RELATED"/>
    <property type="match status" value="1"/>
</dbReference>
<dbReference type="STRING" id="1173020.Cha6605_4430"/>
<dbReference type="PATRIC" id="fig|1173020.3.peg.5068"/>
<feature type="domain" description="ABC transporter" evidence="11">
    <location>
        <begin position="3"/>
        <end position="237"/>
    </location>
</feature>
<dbReference type="GO" id="GO:0005524">
    <property type="term" value="F:ATP binding"/>
    <property type="evidence" value="ECO:0007669"/>
    <property type="project" value="UniProtKB-KW"/>
</dbReference>
<evidence type="ECO:0000256" key="9">
    <source>
        <dbReference type="ARBA" id="ARBA00023065"/>
    </source>
</evidence>
<dbReference type="eggNOG" id="COG0715">
    <property type="taxonomic scope" value="Bacteria"/>
</dbReference>
<evidence type="ECO:0000256" key="3">
    <source>
        <dbReference type="ARBA" id="ARBA00022448"/>
    </source>
</evidence>
<dbReference type="InterPro" id="IPR003439">
    <property type="entry name" value="ABC_transporter-like_ATP-bd"/>
</dbReference>
<dbReference type="Pfam" id="PF00005">
    <property type="entry name" value="ABC_tran"/>
    <property type="match status" value="1"/>
</dbReference>
<keyword evidence="3" id="KW-0813">Transport</keyword>
<dbReference type="GO" id="GO:0015112">
    <property type="term" value="F:nitrate transmembrane transporter activity"/>
    <property type="evidence" value="ECO:0007669"/>
    <property type="project" value="InterPro"/>
</dbReference>
<evidence type="ECO:0000256" key="4">
    <source>
        <dbReference type="ARBA" id="ARBA00022475"/>
    </source>
</evidence>
<dbReference type="CDD" id="cd13553">
    <property type="entry name" value="PBP2_NrtA_CpmA_like"/>
    <property type="match status" value="1"/>
</dbReference>
<dbReference type="NCBIfam" id="TIGR01184">
    <property type="entry name" value="ntrCD"/>
    <property type="match status" value="1"/>
</dbReference>
<evidence type="ECO:0000256" key="1">
    <source>
        <dbReference type="ARBA" id="ARBA00004417"/>
    </source>
</evidence>
<proteinExistence type="inferred from homology"/>
<evidence type="ECO:0000256" key="8">
    <source>
        <dbReference type="ARBA" id="ARBA00022967"/>
    </source>
</evidence>
<dbReference type="EMBL" id="CP003600">
    <property type="protein sequence ID" value="AFY95362.1"/>
    <property type="molecule type" value="Genomic_DNA"/>
</dbReference>
<dbReference type="InterPro" id="IPR027417">
    <property type="entry name" value="P-loop_NTPase"/>
</dbReference>
<keyword evidence="4" id="KW-1003">Cell membrane</keyword>
<dbReference type="AlphaFoldDB" id="K9UJV3"/>
<sequence length="661" mass="74022">MFVQIDHVDKVFPLANGGRYVALKNIELEIHEGEFISLIGHSGCGKSTLLNMIAGLDRATAGGVILEGREITEPGPDRMVVFQNYSLLPWLSVRENIALAVDEVYSKQPVGERRSIIEHHIELVGLQHAAKKRPSQLSGGMKQRVAIARALAIRPKLLLLDEPFGALDALTRGGLQEQLMHICEESRVTTVMVTHDVDEALLLSDRVVMLTNGPESHIGRILTVDLPRPRQRMEVVKHPDYYQMRAELIDFLNQQKRVKKAQATKSTTVLVPQTKKLEQTTVNIGYIPLSDAAPLIIAKEKGFFAKYGIDRVNLFQEPSWDAIADHIVSGELHTAQMVAGMPLALTLGMNGRPSIPISVPLVLSRNGNAITLSTKLYSKGIRTLQNLKVSISTNIIEHKLTLGVVHDCSMHNLMLRYWLASAGIDPDTDINLLVIPPAEMVERLRAGEIDGFCVGEPWNTQAIQEGIGFVIATDLDIWAGNPEKILGFTETWVEQHPNTHNAIVRAVLEACEYCDEPRHRPEIVALLAKHLNIAPQTLRPGLIGPFDRGDNGTPENLPRYHQFHIENANCPRRVEGLWILTQLARWNITPFPKNYIEILDRVRRVDHFLTACQELGYIGIEPDRDPFQLFDGQVFNPDNPLEYLKNQPIHRNVDIRNVELA</sequence>
<dbReference type="Gene3D" id="3.40.190.10">
    <property type="entry name" value="Periplasmic binding protein-like II"/>
    <property type="match status" value="2"/>
</dbReference>
<dbReference type="GO" id="GO:0016887">
    <property type="term" value="F:ATP hydrolysis activity"/>
    <property type="evidence" value="ECO:0007669"/>
    <property type="project" value="InterPro"/>
</dbReference>
<dbReference type="GO" id="GO:0006811">
    <property type="term" value="P:monoatomic ion transport"/>
    <property type="evidence" value="ECO:0007669"/>
    <property type="project" value="UniProtKB-KW"/>
</dbReference>
<dbReference type="PROSITE" id="PS00211">
    <property type="entry name" value="ABC_TRANSPORTER_1"/>
    <property type="match status" value="1"/>
</dbReference>
<dbReference type="SMART" id="SM00382">
    <property type="entry name" value="AAA"/>
    <property type="match status" value="1"/>
</dbReference>
<dbReference type="SUPFAM" id="SSF52540">
    <property type="entry name" value="P-loop containing nucleoside triphosphate hydrolases"/>
    <property type="match status" value="1"/>
</dbReference>
<evidence type="ECO:0000313" key="13">
    <source>
        <dbReference type="Proteomes" id="UP000010366"/>
    </source>
</evidence>
<evidence type="ECO:0000259" key="11">
    <source>
        <dbReference type="PROSITE" id="PS50893"/>
    </source>
</evidence>
<keyword evidence="7 12" id="KW-0067">ATP-binding</keyword>
<dbReference type="InterPro" id="IPR017871">
    <property type="entry name" value="ABC_transporter-like_CS"/>
</dbReference>
<evidence type="ECO:0000256" key="5">
    <source>
        <dbReference type="ARBA" id="ARBA00022519"/>
    </source>
</evidence>
<protein>
    <submittedName>
        <fullName evidence="12">Nitrate transport ATP-binding subunits C and D</fullName>
    </submittedName>
</protein>
<dbReference type="HOGENOM" id="CLU_025127_1_1_3"/>
<dbReference type="InterPro" id="IPR050166">
    <property type="entry name" value="ABC_transporter_ATP-bind"/>
</dbReference>
<evidence type="ECO:0000256" key="2">
    <source>
        <dbReference type="ARBA" id="ARBA00009440"/>
    </source>
</evidence>
<keyword evidence="5" id="KW-0997">Cell inner membrane</keyword>
<dbReference type="PROSITE" id="PS50893">
    <property type="entry name" value="ABC_TRANSPORTER_2"/>
    <property type="match status" value="1"/>
</dbReference>
<name>K9UJV3_CHAP6</name>
<keyword evidence="13" id="KW-1185">Reference proteome</keyword>
<dbReference type="RefSeq" id="WP_015161466.1">
    <property type="nucleotide sequence ID" value="NC_019697.1"/>
</dbReference>